<keyword evidence="4" id="KW-0812">Transmembrane</keyword>
<evidence type="ECO:0000256" key="7">
    <source>
        <dbReference type="ARBA" id="ARBA00023136"/>
    </source>
</evidence>
<dbReference type="GO" id="GO:0015031">
    <property type="term" value="P:protein transport"/>
    <property type="evidence" value="ECO:0007669"/>
    <property type="project" value="UniProtKB-KW"/>
</dbReference>
<dbReference type="GO" id="GO:0030134">
    <property type="term" value="C:COPII-coated ER to Golgi transport vesicle"/>
    <property type="evidence" value="ECO:0007669"/>
    <property type="project" value="TreeGrafter"/>
</dbReference>
<evidence type="ECO:0000256" key="10">
    <source>
        <dbReference type="SAM" id="SignalP"/>
    </source>
</evidence>
<keyword evidence="10" id="KW-0732">Signal</keyword>
<evidence type="ECO:0000313" key="12">
    <source>
        <dbReference type="Proteomes" id="UP000075902"/>
    </source>
</evidence>
<comment type="function">
    <text evidence="9">Regulator of endoplasmic reticulum secretion that acts as a key determinant of brain size. Required for secretion of extracellular matrix proteins. Required for correct brain development by depositing sufficient extracellular matrix proteins for tissue integrity and the proliferation of neural progenitors. Acts as a regulator of the unfolded protein response (UPR).</text>
</comment>
<dbReference type="AlphaFoldDB" id="A0A182U214"/>
<evidence type="ECO:0000256" key="4">
    <source>
        <dbReference type="ARBA" id="ARBA00022692"/>
    </source>
</evidence>
<name>A0A182U214_9DIPT</name>
<evidence type="ECO:0000256" key="5">
    <source>
        <dbReference type="ARBA" id="ARBA00022927"/>
    </source>
</evidence>
<dbReference type="GO" id="GO:0005789">
    <property type="term" value="C:endoplasmic reticulum membrane"/>
    <property type="evidence" value="ECO:0007669"/>
    <property type="project" value="TreeGrafter"/>
</dbReference>
<protein>
    <recommendedName>
        <fullName evidence="2">Immediate early response 3-interacting protein 1</fullName>
    </recommendedName>
</protein>
<dbReference type="Pfam" id="PF08571">
    <property type="entry name" value="Yos1"/>
    <property type="match status" value="1"/>
</dbReference>
<dbReference type="PANTHER" id="PTHR15858:SF0">
    <property type="entry name" value="IMMEDIATE EARLY RESPONSE 3-INTERACTING PROTEIN 1"/>
    <property type="match status" value="1"/>
</dbReference>
<keyword evidence="7" id="KW-0472">Membrane</keyword>
<dbReference type="PANTHER" id="PTHR15858">
    <property type="entry name" value="IMMEDIATE EARLY RESPONSE 3-INTERACTING PROTEIN 1"/>
    <property type="match status" value="1"/>
</dbReference>
<dbReference type="EnsemblMetazoa" id="AMEC012465-RA">
    <property type="protein sequence ID" value="AMEC012465-PA"/>
    <property type="gene ID" value="AMEC012465"/>
</dbReference>
<feature type="signal peptide" evidence="10">
    <location>
        <begin position="1"/>
        <end position="22"/>
    </location>
</feature>
<proteinExistence type="inferred from homology"/>
<keyword evidence="3" id="KW-0813">Transport</keyword>
<keyword evidence="5" id="KW-0653">Protein transport</keyword>
<keyword evidence="6" id="KW-1133">Transmembrane helix</keyword>
<comment type="similarity">
    <text evidence="8">Belongs to the YOS1 family.</text>
</comment>
<evidence type="ECO:0000256" key="6">
    <source>
        <dbReference type="ARBA" id="ARBA00022989"/>
    </source>
</evidence>
<reference evidence="12" key="1">
    <citation type="submission" date="2014-01" db="EMBL/GenBank/DDBJ databases">
        <title>The Genome Sequence of Anopheles melas CM1001059_A (V2).</title>
        <authorList>
            <consortium name="The Broad Institute Genomics Platform"/>
            <person name="Neafsey D.E."/>
            <person name="Besansky N."/>
            <person name="Howell P."/>
            <person name="Walton C."/>
            <person name="Young S.K."/>
            <person name="Zeng Q."/>
            <person name="Gargeya S."/>
            <person name="Fitzgerald M."/>
            <person name="Haas B."/>
            <person name="Abouelleil A."/>
            <person name="Allen A.W."/>
            <person name="Alvarado L."/>
            <person name="Arachchi H.M."/>
            <person name="Berlin A.M."/>
            <person name="Chapman S.B."/>
            <person name="Gainer-Dewar J."/>
            <person name="Goldberg J."/>
            <person name="Griggs A."/>
            <person name="Gujja S."/>
            <person name="Hansen M."/>
            <person name="Howarth C."/>
            <person name="Imamovic A."/>
            <person name="Ireland A."/>
            <person name="Larimer J."/>
            <person name="McCowan C."/>
            <person name="Murphy C."/>
            <person name="Pearson M."/>
            <person name="Poon T.W."/>
            <person name="Priest M."/>
            <person name="Roberts A."/>
            <person name="Saif S."/>
            <person name="Shea T."/>
            <person name="Sisk P."/>
            <person name="Sykes S."/>
            <person name="Wortman J."/>
            <person name="Nusbaum C."/>
            <person name="Birren B."/>
        </authorList>
    </citation>
    <scope>NUCLEOTIDE SEQUENCE [LARGE SCALE GENOMIC DNA]</scope>
    <source>
        <strain evidence="12">CM1001059</strain>
    </source>
</reference>
<dbReference type="STRING" id="34690.A0A182U214"/>
<feature type="chain" id="PRO_5008137683" description="Immediate early response 3-interacting protein 1" evidence="10">
    <location>
        <begin position="23"/>
        <end position="102"/>
    </location>
</feature>
<evidence type="ECO:0000256" key="8">
    <source>
        <dbReference type="ARBA" id="ARBA00024203"/>
    </source>
</evidence>
<reference evidence="11" key="2">
    <citation type="submission" date="2020-05" db="UniProtKB">
        <authorList>
            <consortium name="EnsemblMetazoa"/>
        </authorList>
    </citation>
    <scope>IDENTIFICATION</scope>
    <source>
        <strain evidence="11">CM1001059</strain>
    </source>
</reference>
<dbReference type="Proteomes" id="UP000075902">
    <property type="component" value="Unassembled WGS sequence"/>
</dbReference>
<sequence length="102" mass="10888">MFTLWSLVEASLLFLNAVCVLSEERFLSKYGWGMSAQVQGFGEPASTKAQILLLVRSIRTVAKTNCKCSSVGRSVFCCLGCPTKPAPTVSTCSAGIIARPPV</sequence>
<dbReference type="VEuPathDB" id="VectorBase:AMEC012465"/>
<evidence type="ECO:0000256" key="2">
    <source>
        <dbReference type="ARBA" id="ARBA00016434"/>
    </source>
</evidence>
<keyword evidence="12" id="KW-1185">Reference proteome</keyword>
<accession>A0A182U214</accession>
<dbReference type="GO" id="GO:0006888">
    <property type="term" value="P:endoplasmic reticulum to Golgi vesicle-mediated transport"/>
    <property type="evidence" value="ECO:0007669"/>
    <property type="project" value="TreeGrafter"/>
</dbReference>
<evidence type="ECO:0000256" key="3">
    <source>
        <dbReference type="ARBA" id="ARBA00022448"/>
    </source>
</evidence>
<evidence type="ECO:0000256" key="9">
    <source>
        <dbReference type="ARBA" id="ARBA00045999"/>
    </source>
</evidence>
<dbReference type="GO" id="GO:0000139">
    <property type="term" value="C:Golgi membrane"/>
    <property type="evidence" value="ECO:0007669"/>
    <property type="project" value="TreeGrafter"/>
</dbReference>
<organism evidence="11 12">
    <name type="scientific">Anopheles melas</name>
    <dbReference type="NCBI Taxonomy" id="34690"/>
    <lineage>
        <taxon>Eukaryota</taxon>
        <taxon>Metazoa</taxon>
        <taxon>Ecdysozoa</taxon>
        <taxon>Arthropoda</taxon>
        <taxon>Hexapoda</taxon>
        <taxon>Insecta</taxon>
        <taxon>Pterygota</taxon>
        <taxon>Neoptera</taxon>
        <taxon>Endopterygota</taxon>
        <taxon>Diptera</taxon>
        <taxon>Nematocera</taxon>
        <taxon>Culicoidea</taxon>
        <taxon>Culicidae</taxon>
        <taxon>Anophelinae</taxon>
        <taxon>Anopheles</taxon>
    </lineage>
</organism>
<evidence type="ECO:0000256" key="1">
    <source>
        <dbReference type="ARBA" id="ARBA00004370"/>
    </source>
</evidence>
<evidence type="ECO:0000313" key="11">
    <source>
        <dbReference type="EnsemblMetazoa" id="AMEC012465-PA"/>
    </source>
</evidence>
<comment type="subcellular location">
    <subcellularLocation>
        <location evidence="1">Membrane</location>
    </subcellularLocation>
</comment>
<dbReference type="InterPro" id="IPR013880">
    <property type="entry name" value="Yos1"/>
</dbReference>